<evidence type="ECO:0000313" key="2">
    <source>
        <dbReference type="Proteomes" id="UP000178222"/>
    </source>
</evidence>
<dbReference type="Proteomes" id="UP000178222">
    <property type="component" value="Unassembled WGS sequence"/>
</dbReference>
<reference evidence="1 2" key="1">
    <citation type="journal article" date="2016" name="Nat. Commun.">
        <title>Thousands of microbial genomes shed light on interconnected biogeochemical processes in an aquifer system.</title>
        <authorList>
            <person name="Anantharaman K."/>
            <person name="Brown C.T."/>
            <person name="Hug L.A."/>
            <person name="Sharon I."/>
            <person name="Castelle C.J."/>
            <person name="Probst A.J."/>
            <person name="Thomas B.C."/>
            <person name="Singh A."/>
            <person name="Wilkins M.J."/>
            <person name="Karaoz U."/>
            <person name="Brodie E.L."/>
            <person name="Williams K.H."/>
            <person name="Hubbard S.S."/>
            <person name="Banfield J.F."/>
        </authorList>
    </citation>
    <scope>NUCLEOTIDE SEQUENCE [LARGE SCALE GENOMIC DNA]</scope>
</reference>
<gene>
    <name evidence="1" type="ORF">A3J30_03445</name>
</gene>
<dbReference type="EMBL" id="MHUL01000006">
    <property type="protein sequence ID" value="OHA77412.1"/>
    <property type="molecule type" value="Genomic_DNA"/>
</dbReference>
<dbReference type="AlphaFoldDB" id="A0A1G2RYM5"/>
<evidence type="ECO:0000313" key="1">
    <source>
        <dbReference type="EMBL" id="OHA77412.1"/>
    </source>
</evidence>
<organism evidence="1 2">
    <name type="scientific">Candidatus Wildermuthbacteria bacterium RIFCSPLOWO2_02_FULL_47_9c</name>
    <dbReference type="NCBI Taxonomy" id="1802466"/>
    <lineage>
        <taxon>Bacteria</taxon>
        <taxon>Candidatus Wildermuthiibacteriota</taxon>
    </lineage>
</organism>
<proteinExistence type="predicted"/>
<accession>A0A1G2RYM5</accession>
<protein>
    <submittedName>
        <fullName evidence="1">Uncharacterized protein</fullName>
    </submittedName>
</protein>
<sequence>MTTQKSRRSETKRDRFRRLAQARTNQVIKRLKILGNCADRSRYEYAKEDVERIFLAVDRRLNKTKARFDLPSDREEFKL</sequence>
<comment type="caution">
    <text evidence="1">The sequence shown here is derived from an EMBL/GenBank/DDBJ whole genome shotgun (WGS) entry which is preliminary data.</text>
</comment>
<name>A0A1G2RYM5_9BACT</name>